<keyword evidence="8" id="KW-1185">Reference proteome</keyword>
<evidence type="ECO:0000256" key="4">
    <source>
        <dbReference type="ARBA" id="ARBA00022679"/>
    </source>
</evidence>
<organism evidence="7 8">
    <name type="scientific">Natrialba swarupiae</name>
    <dbReference type="NCBI Taxonomy" id="2448032"/>
    <lineage>
        <taxon>Archaea</taxon>
        <taxon>Methanobacteriati</taxon>
        <taxon>Methanobacteriota</taxon>
        <taxon>Stenosarchaea group</taxon>
        <taxon>Halobacteria</taxon>
        <taxon>Halobacteriales</taxon>
        <taxon>Natrialbaceae</taxon>
        <taxon>Natrialba</taxon>
    </lineage>
</organism>
<keyword evidence="3 7" id="KW-0489">Methyltransferase</keyword>
<keyword evidence="4 7" id="KW-0808">Transferase</keyword>
<dbReference type="InterPro" id="IPR014008">
    <property type="entry name" value="Cbl_synth_MTase_CbiT"/>
</dbReference>
<dbReference type="Proteomes" id="UP000324104">
    <property type="component" value="Unassembled WGS sequence"/>
</dbReference>
<dbReference type="EMBL" id="VTAW01000026">
    <property type="protein sequence ID" value="TYT60951.1"/>
    <property type="molecule type" value="Genomic_DNA"/>
</dbReference>
<dbReference type="SUPFAM" id="SSF53335">
    <property type="entry name" value="S-adenosyl-L-methionine-dependent methyltransferases"/>
    <property type="match status" value="1"/>
</dbReference>
<evidence type="ECO:0000256" key="5">
    <source>
        <dbReference type="ARBA" id="ARBA00022691"/>
    </source>
</evidence>
<dbReference type="Gene3D" id="3.40.50.150">
    <property type="entry name" value="Vaccinia Virus protein VP39"/>
    <property type="match status" value="1"/>
</dbReference>
<evidence type="ECO:0000256" key="3">
    <source>
        <dbReference type="ARBA" id="ARBA00022603"/>
    </source>
</evidence>
<evidence type="ECO:0000313" key="7">
    <source>
        <dbReference type="EMBL" id="TYT60951.1"/>
    </source>
</evidence>
<feature type="compositionally biased region" description="Basic and acidic residues" evidence="6">
    <location>
        <begin position="204"/>
        <end position="217"/>
    </location>
</feature>
<protein>
    <submittedName>
        <fullName evidence="7">Precorrin-6Y C5,15-methyltransferase (Decarboxylating) subunit CbiT</fullName>
    </submittedName>
</protein>
<reference evidence="7 8" key="1">
    <citation type="submission" date="2019-08" db="EMBL/GenBank/DDBJ databases">
        <title>Archaea genome.</title>
        <authorList>
            <person name="Kajale S."/>
            <person name="Shouche Y."/>
            <person name="Deshpande N."/>
            <person name="Sharma A."/>
        </authorList>
    </citation>
    <scope>NUCLEOTIDE SEQUENCE [LARGE SCALE GENOMIC DNA]</scope>
    <source>
        <strain evidence="7 8">ESP3B_9</strain>
    </source>
</reference>
<keyword evidence="5" id="KW-0949">S-adenosyl-L-methionine</keyword>
<gene>
    <name evidence="7" type="primary">cbiT</name>
    <name evidence="7" type="ORF">FYC77_16230</name>
</gene>
<evidence type="ECO:0000313" key="8">
    <source>
        <dbReference type="Proteomes" id="UP000324104"/>
    </source>
</evidence>
<evidence type="ECO:0000256" key="2">
    <source>
        <dbReference type="ARBA" id="ARBA00022573"/>
    </source>
</evidence>
<evidence type="ECO:0000256" key="1">
    <source>
        <dbReference type="ARBA" id="ARBA00004953"/>
    </source>
</evidence>
<dbReference type="InterPro" id="IPR050714">
    <property type="entry name" value="Cobalamin_biosynth_MTase"/>
</dbReference>
<dbReference type="InterPro" id="IPR029063">
    <property type="entry name" value="SAM-dependent_MTases_sf"/>
</dbReference>
<dbReference type="GO" id="GO:0032259">
    <property type="term" value="P:methylation"/>
    <property type="evidence" value="ECO:0007669"/>
    <property type="project" value="UniProtKB-KW"/>
</dbReference>
<dbReference type="GO" id="GO:0008276">
    <property type="term" value="F:protein methyltransferase activity"/>
    <property type="evidence" value="ECO:0007669"/>
    <property type="project" value="InterPro"/>
</dbReference>
<dbReference type="RefSeq" id="WP_149082541.1">
    <property type="nucleotide sequence ID" value="NZ_VTAW01000026.1"/>
</dbReference>
<accession>A0A5D5APE4</accession>
<feature type="region of interest" description="Disordered" evidence="6">
    <location>
        <begin position="181"/>
        <end position="228"/>
    </location>
</feature>
<dbReference type="PANTHER" id="PTHR43182:SF1">
    <property type="entry name" value="COBALT-PRECORRIN-7 C(5)-METHYLTRANSFERASE"/>
    <property type="match status" value="1"/>
</dbReference>
<sequence length="228" mass="24121">MPPNALPHDAKAGPTKSEVRAIVGSKLALESDDHFAEVGSCTGAVTIDAAQRAGRVTALERKPERLETTERNLAANEESIRATVDLRNAEAPDGLPADADALFVGGSRNFEAVLDHAVETEIDRIVMNVSRLEVAGRATAAFRERNILEEVLQVQVSRGYELAGATSFDSENPVYVLVGSATPESSGERQPATDGGRSDPIVDGGERDGADLERAEACESGDCGGHQR</sequence>
<keyword evidence="2" id="KW-0169">Cobalamin biosynthesis</keyword>
<dbReference type="PANTHER" id="PTHR43182">
    <property type="entry name" value="COBALT-PRECORRIN-6B C(15)-METHYLTRANSFERASE (DECARBOXYLATING)"/>
    <property type="match status" value="1"/>
</dbReference>
<dbReference type="GO" id="GO:0009236">
    <property type="term" value="P:cobalamin biosynthetic process"/>
    <property type="evidence" value="ECO:0007669"/>
    <property type="project" value="UniProtKB-KW"/>
</dbReference>
<dbReference type="NCBIfam" id="TIGR02469">
    <property type="entry name" value="CbiT"/>
    <property type="match status" value="1"/>
</dbReference>
<comment type="caution">
    <text evidence="7">The sequence shown here is derived from an EMBL/GenBank/DDBJ whole genome shotgun (WGS) entry which is preliminary data.</text>
</comment>
<comment type="pathway">
    <text evidence="1">Cofactor biosynthesis; adenosylcobalamin biosynthesis.</text>
</comment>
<proteinExistence type="predicted"/>
<dbReference type="AlphaFoldDB" id="A0A5D5APE4"/>
<name>A0A5D5APE4_9EURY</name>
<evidence type="ECO:0000256" key="6">
    <source>
        <dbReference type="SAM" id="MobiDB-lite"/>
    </source>
</evidence>